<dbReference type="InterPro" id="IPR036583">
    <property type="entry name" value="23S_rRNA_IVS_sf"/>
</dbReference>
<dbReference type="InterPro" id="IPR012657">
    <property type="entry name" value="23S_rRNA-intervening_sequence"/>
</dbReference>
<dbReference type="Proteomes" id="UP000011135">
    <property type="component" value="Unassembled WGS sequence"/>
</dbReference>
<evidence type="ECO:0000313" key="2">
    <source>
        <dbReference type="Proteomes" id="UP000011135"/>
    </source>
</evidence>
<dbReference type="NCBIfam" id="TIGR02436">
    <property type="entry name" value="four helix bundle protein"/>
    <property type="match status" value="1"/>
</dbReference>
<dbReference type="eggNOG" id="COG0399">
    <property type="taxonomic scope" value="Bacteria"/>
</dbReference>
<proteinExistence type="predicted"/>
<dbReference type="EMBL" id="AMZN01000061">
    <property type="protein sequence ID" value="ELR70033.1"/>
    <property type="molecule type" value="Genomic_DNA"/>
</dbReference>
<dbReference type="STRING" id="1237149.C900_04403"/>
<organism evidence="1 2">
    <name type="scientific">Fulvivirga imtechensis AK7</name>
    <dbReference type="NCBI Taxonomy" id="1237149"/>
    <lineage>
        <taxon>Bacteria</taxon>
        <taxon>Pseudomonadati</taxon>
        <taxon>Bacteroidota</taxon>
        <taxon>Cytophagia</taxon>
        <taxon>Cytophagales</taxon>
        <taxon>Fulvivirgaceae</taxon>
        <taxon>Fulvivirga</taxon>
    </lineage>
</organism>
<dbReference type="CDD" id="cd16377">
    <property type="entry name" value="23S_rRNA_IVP_like"/>
    <property type="match status" value="1"/>
</dbReference>
<sequence length="128" mass="15076">MVKIKTFEDLECWQLCTELRRLISELLADFPKDEKFLLTDQMKRASRSVTNNIAEGYGRFHFQENIQFCRQSRGSLYELLDHTIIALDEKYVTQSEYDKVVEQINRSLAVLNGYINYLTRAKNNSNND</sequence>
<protein>
    <submittedName>
        <fullName evidence="1">S23 ribosomal</fullName>
    </submittedName>
</protein>
<dbReference type="AlphaFoldDB" id="L8JP96"/>
<dbReference type="OrthoDB" id="5515766at2"/>
<gene>
    <name evidence="1" type="ORF">C900_04403</name>
</gene>
<reference evidence="1 2" key="1">
    <citation type="submission" date="2012-12" db="EMBL/GenBank/DDBJ databases">
        <title>Genome assembly of Fulvivirga imtechensis AK7.</title>
        <authorList>
            <person name="Nupur N."/>
            <person name="Khatri I."/>
            <person name="Kumar R."/>
            <person name="Subramanian S."/>
            <person name="Pinnaka A."/>
        </authorList>
    </citation>
    <scope>NUCLEOTIDE SEQUENCE [LARGE SCALE GENOMIC DNA]</scope>
    <source>
        <strain evidence="1 2">AK7</strain>
    </source>
</reference>
<evidence type="ECO:0000313" key="1">
    <source>
        <dbReference type="EMBL" id="ELR70033.1"/>
    </source>
</evidence>
<dbReference type="PANTHER" id="PTHR38471">
    <property type="entry name" value="FOUR HELIX BUNDLE PROTEIN"/>
    <property type="match status" value="1"/>
</dbReference>
<accession>L8JP96</accession>
<dbReference type="Pfam" id="PF05635">
    <property type="entry name" value="23S_rRNA_IVP"/>
    <property type="match status" value="1"/>
</dbReference>
<dbReference type="SUPFAM" id="SSF158446">
    <property type="entry name" value="IVS-encoded protein-like"/>
    <property type="match status" value="1"/>
</dbReference>
<dbReference type="RefSeq" id="WP_009581584.1">
    <property type="nucleotide sequence ID" value="NZ_AMZN01000061.1"/>
</dbReference>
<comment type="caution">
    <text evidence="1">The sequence shown here is derived from an EMBL/GenBank/DDBJ whole genome shotgun (WGS) entry which is preliminary data.</text>
</comment>
<keyword evidence="2" id="KW-1185">Reference proteome</keyword>
<dbReference type="PANTHER" id="PTHR38471:SF2">
    <property type="entry name" value="FOUR HELIX BUNDLE PROTEIN"/>
    <property type="match status" value="1"/>
</dbReference>
<dbReference type="Gene3D" id="1.20.1440.60">
    <property type="entry name" value="23S rRNA-intervening sequence"/>
    <property type="match status" value="1"/>
</dbReference>
<name>L8JP96_9BACT</name>